<keyword evidence="1 4" id="KW-0808">Transferase</keyword>
<evidence type="ECO:0000259" key="3">
    <source>
        <dbReference type="PROSITE" id="PS51186"/>
    </source>
</evidence>
<comment type="caution">
    <text evidence="4">The sequence shown here is derived from an EMBL/GenBank/DDBJ whole genome shotgun (WGS) entry which is preliminary data.</text>
</comment>
<evidence type="ECO:0000256" key="2">
    <source>
        <dbReference type="ARBA" id="ARBA00023315"/>
    </source>
</evidence>
<dbReference type="PANTHER" id="PTHR43877:SF2">
    <property type="entry name" value="AMINOALKYLPHOSPHONATE N-ACETYLTRANSFERASE-RELATED"/>
    <property type="match status" value="1"/>
</dbReference>
<name>A0A3A5K0J7_9ENTR</name>
<sequence length="156" mass="17318">MNIRLAAPDEAEECWNVRNLAIRHGCAQSYESSVIQAWTPDEMPESFRSVILENPFFVIEGPDAKPVATGYLDLATGSVEAIFTSPDHIGKGLASQVLEAIKGEARKQGFARLTLSSTPNAQVFYEKHGFIFLQESYYSSRLAQANLRCMEMAIEL</sequence>
<dbReference type="PROSITE" id="PS51186">
    <property type="entry name" value="GNAT"/>
    <property type="match status" value="1"/>
</dbReference>
<organism evidence="4 5">
    <name type="scientific">Buttiauxella izardii</name>
    <dbReference type="NCBI Taxonomy" id="82991"/>
    <lineage>
        <taxon>Bacteria</taxon>
        <taxon>Pseudomonadati</taxon>
        <taxon>Pseudomonadota</taxon>
        <taxon>Gammaproteobacteria</taxon>
        <taxon>Enterobacterales</taxon>
        <taxon>Enterobacteriaceae</taxon>
        <taxon>Buttiauxella</taxon>
    </lineage>
</organism>
<dbReference type="GO" id="GO:0016747">
    <property type="term" value="F:acyltransferase activity, transferring groups other than amino-acyl groups"/>
    <property type="evidence" value="ECO:0007669"/>
    <property type="project" value="InterPro"/>
</dbReference>
<keyword evidence="2" id="KW-0012">Acyltransferase</keyword>
<dbReference type="Gene3D" id="3.40.630.30">
    <property type="match status" value="1"/>
</dbReference>
<accession>A0A3A5K0J7</accession>
<dbReference type="InterPro" id="IPR000182">
    <property type="entry name" value="GNAT_dom"/>
</dbReference>
<dbReference type="Pfam" id="PF13673">
    <property type="entry name" value="Acetyltransf_10"/>
    <property type="match status" value="1"/>
</dbReference>
<dbReference type="PANTHER" id="PTHR43877">
    <property type="entry name" value="AMINOALKYLPHOSPHONATE N-ACETYLTRANSFERASE-RELATED-RELATED"/>
    <property type="match status" value="1"/>
</dbReference>
<dbReference type="EMBL" id="QZWH01000013">
    <property type="protein sequence ID" value="RJT24000.1"/>
    <property type="molecule type" value="Genomic_DNA"/>
</dbReference>
<evidence type="ECO:0000313" key="5">
    <source>
        <dbReference type="Proteomes" id="UP000276295"/>
    </source>
</evidence>
<dbReference type="Proteomes" id="UP000276295">
    <property type="component" value="Unassembled WGS sequence"/>
</dbReference>
<keyword evidence="5" id="KW-1185">Reference proteome</keyword>
<dbReference type="InterPro" id="IPR050832">
    <property type="entry name" value="Bact_Acetyltransf"/>
</dbReference>
<feature type="domain" description="N-acetyltransferase" evidence="3">
    <location>
        <begin position="1"/>
        <end position="156"/>
    </location>
</feature>
<dbReference type="AlphaFoldDB" id="A0A3A5K0J7"/>
<dbReference type="OrthoDB" id="7356080at2"/>
<proteinExistence type="predicted"/>
<evidence type="ECO:0000256" key="1">
    <source>
        <dbReference type="ARBA" id="ARBA00022679"/>
    </source>
</evidence>
<dbReference type="InterPro" id="IPR016181">
    <property type="entry name" value="Acyl_CoA_acyltransferase"/>
</dbReference>
<dbReference type="CDD" id="cd04301">
    <property type="entry name" value="NAT_SF"/>
    <property type="match status" value="1"/>
</dbReference>
<reference evidence="4 5" key="1">
    <citation type="submission" date="2018-09" db="EMBL/GenBank/DDBJ databases">
        <title>Draft genome sequence of Buttiauxella izardii CCUG 35510T.</title>
        <authorList>
            <person name="Salva-Serra F."/>
            <person name="Marathe N."/>
            <person name="Moore E."/>
            <person name="Stadler-Svensson L."/>
            <person name="Engstrom-Jakobsson H."/>
        </authorList>
    </citation>
    <scope>NUCLEOTIDE SEQUENCE [LARGE SCALE GENOMIC DNA]</scope>
    <source>
        <strain evidence="4 5">CCUG 35510</strain>
    </source>
</reference>
<dbReference type="RefSeq" id="WP_120064209.1">
    <property type="nucleotide sequence ID" value="NZ_QZWH01000013.1"/>
</dbReference>
<evidence type="ECO:0000313" key="4">
    <source>
        <dbReference type="EMBL" id="RJT24000.1"/>
    </source>
</evidence>
<protein>
    <submittedName>
        <fullName evidence="4">GNAT family N-acetyltransferase</fullName>
    </submittedName>
</protein>
<gene>
    <name evidence="4" type="ORF">D6029_07715</name>
</gene>
<dbReference type="SUPFAM" id="SSF55729">
    <property type="entry name" value="Acyl-CoA N-acyltransferases (Nat)"/>
    <property type="match status" value="1"/>
</dbReference>